<evidence type="ECO:0000256" key="1">
    <source>
        <dbReference type="SAM" id="Phobius"/>
    </source>
</evidence>
<comment type="caution">
    <text evidence="3">The sequence shown here is derived from an EMBL/GenBank/DDBJ whole genome shotgun (WGS) entry which is preliminary data.</text>
</comment>
<protein>
    <submittedName>
        <fullName evidence="3">Putative signal transducing protein</fullName>
    </submittedName>
</protein>
<dbReference type="OrthoDB" id="8480302at2"/>
<dbReference type="RefSeq" id="WP_120275318.1">
    <property type="nucleotide sequence ID" value="NZ_RAPN01000005.1"/>
</dbReference>
<accession>A0A419VV17</accession>
<keyword evidence="4" id="KW-1185">Reference proteome</keyword>
<keyword evidence="1" id="KW-0812">Transmembrane</keyword>
<gene>
    <name evidence="3" type="ORF">BC643_4316</name>
</gene>
<dbReference type="Proteomes" id="UP000283387">
    <property type="component" value="Unassembled WGS sequence"/>
</dbReference>
<organism evidence="3 4">
    <name type="scientific">Mangrovibacterium diazotrophicum</name>
    <dbReference type="NCBI Taxonomy" id="1261403"/>
    <lineage>
        <taxon>Bacteria</taxon>
        <taxon>Pseudomonadati</taxon>
        <taxon>Bacteroidota</taxon>
        <taxon>Bacteroidia</taxon>
        <taxon>Marinilabiliales</taxon>
        <taxon>Prolixibacteraceae</taxon>
        <taxon>Mangrovibacterium</taxon>
    </lineage>
</organism>
<dbReference type="Pfam" id="PF09413">
    <property type="entry name" value="DUF2007"/>
    <property type="match status" value="1"/>
</dbReference>
<proteinExistence type="predicted"/>
<dbReference type="AlphaFoldDB" id="A0A419VV17"/>
<reference evidence="3 4" key="1">
    <citation type="submission" date="2018-09" db="EMBL/GenBank/DDBJ databases">
        <title>Genomic Encyclopedia of Archaeal and Bacterial Type Strains, Phase II (KMG-II): from individual species to whole genera.</title>
        <authorList>
            <person name="Goeker M."/>
        </authorList>
    </citation>
    <scope>NUCLEOTIDE SEQUENCE [LARGE SCALE GENOMIC DNA]</scope>
    <source>
        <strain evidence="3 4">DSM 27148</strain>
    </source>
</reference>
<feature type="transmembrane region" description="Helical" evidence="1">
    <location>
        <begin position="113"/>
        <end position="133"/>
    </location>
</feature>
<dbReference type="InterPro" id="IPR018551">
    <property type="entry name" value="DUF2007"/>
</dbReference>
<evidence type="ECO:0000313" key="4">
    <source>
        <dbReference type="Proteomes" id="UP000283387"/>
    </source>
</evidence>
<name>A0A419VV17_9BACT</name>
<keyword evidence="1" id="KW-1133">Transmembrane helix</keyword>
<keyword evidence="1" id="KW-0472">Membrane</keyword>
<dbReference type="Gene3D" id="3.30.70.790">
    <property type="entry name" value="UreE, C-terminal domain"/>
    <property type="match status" value="1"/>
</dbReference>
<evidence type="ECO:0000259" key="2">
    <source>
        <dbReference type="Pfam" id="PF09413"/>
    </source>
</evidence>
<dbReference type="EMBL" id="RAPN01000005">
    <property type="protein sequence ID" value="RKD86000.1"/>
    <property type="molecule type" value="Genomic_DNA"/>
</dbReference>
<sequence length="147" mass="16684">MGHQWKTILTFTYPHEAHMAKAYLESNEIMVIVVDELTAQVNSFYSNAIGGVKLLVPEAEIEAATELLERGGYIVSKDEASKMELIRPDRLTDKTLCPYCQSRNIAKKRDPNILVVVVYFLLGAIFPIFKAGYQCFDCGKEWKYEKG</sequence>
<feature type="domain" description="DUF2007" evidence="2">
    <location>
        <begin position="5"/>
        <end position="70"/>
    </location>
</feature>
<evidence type="ECO:0000313" key="3">
    <source>
        <dbReference type="EMBL" id="RKD86000.1"/>
    </source>
</evidence>
<dbReference type="SUPFAM" id="SSF54913">
    <property type="entry name" value="GlnB-like"/>
    <property type="match status" value="1"/>
</dbReference>
<dbReference type="InterPro" id="IPR011322">
    <property type="entry name" value="N-reg_PII-like_a/b"/>
</dbReference>